<dbReference type="GO" id="GO:0006355">
    <property type="term" value="P:regulation of DNA-templated transcription"/>
    <property type="evidence" value="ECO:0007669"/>
    <property type="project" value="InterPro"/>
</dbReference>
<dbReference type="SUPFAM" id="SSF101941">
    <property type="entry name" value="NAC domain"/>
    <property type="match status" value="1"/>
</dbReference>
<evidence type="ECO:0000256" key="4">
    <source>
        <dbReference type="ARBA" id="ARBA00023242"/>
    </source>
</evidence>
<keyword evidence="2" id="KW-0238">DNA-binding</keyword>
<dbReference type="PROSITE" id="PS51005">
    <property type="entry name" value="NAC"/>
    <property type="match status" value="1"/>
</dbReference>
<evidence type="ECO:0000313" key="7">
    <source>
        <dbReference type="Proteomes" id="UP001231189"/>
    </source>
</evidence>
<dbReference type="InterPro" id="IPR036093">
    <property type="entry name" value="NAC_dom_sf"/>
</dbReference>
<evidence type="ECO:0000259" key="5">
    <source>
        <dbReference type="PROSITE" id="PS51005"/>
    </source>
</evidence>
<gene>
    <name evidence="6" type="ORF">QYE76_022326</name>
</gene>
<feature type="domain" description="NAC" evidence="5">
    <location>
        <begin position="10"/>
        <end position="162"/>
    </location>
</feature>
<keyword evidence="4" id="KW-0539">Nucleus</keyword>
<dbReference type="Gene3D" id="2.170.150.80">
    <property type="entry name" value="NAC domain"/>
    <property type="match status" value="1"/>
</dbReference>
<accession>A0AAD8RBB7</accession>
<evidence type="ECO:0000256" key="1">
    <source>
        <dbReference type="ARBA" id="ARBA00023015"/>
    </source>
</evidence>
<evidence type="ECO:0000313" key="6">
    <source>
        <dbReference type="EMBL" id="KAK1616809.1"/>
    </source>
</evidence>
<dbReference type="InterPro" id="IPR003441">
    <property type="entry name" value="NAC-dom"/>
</dbReference>
<comment type="caution">
    <text evidence="6">The sequence shown here is derived from an EMBL/GenBank/DDBJ whole genome shotgun (WGS) entry which is preliminary data.</text>
</comment>
<sequence length="364" mass="40615">MHPSVAPLTVPPGFRFHPTDEELLYYYLRKKVAYEAIDLDVIREIDLNKLEPWDLIDRCRIGTGPQDEWYFFSHKDKKYPTGTRTNRATAAGFWKATGRDKAILLGNGARRIGLRKTLVFYTGRAPHGTKTDWIMHEYRLDDDNDDVPPPEDGWVVCRVFKKKSIQRGYEQPDMAATEIQSQFHGMPGIGMSPVDIDQKHNLHQLMHGGVFPTFDPSMHLPQLTSAETPPGVPTFMSLSGTQASTRAVNQIDMGCSQSKSQNMMKLTSCTGGGGTAEMLLCSGGDRFGAETDWSILDKLLESHQNLDQLFHGKLGGSSAVGALPPHHHQVQQQQLMEIGASSLQRLPFFHYLGCEAADLLSFSK</sequence>
<dbReference type="PANTHER" id="PTHR31744:SF212">
    <property type="entry name" value="PROTEIN SOMBRERO-LIKE ISOFORM X2"/>
    <property type="match status" value="1"/>
</dbReference>
<name>A0AAD8RBB7_LOLMU</name>
<dbReference type="PANTHER" id="PTHR31744">
    <property type="entry name" value="PROTEIN CUP-SHAPED COTYLEDON 2-RELATED"/>
    <property type="match status" value="1"/>
</dbReference>
<dbReference type="Proteomes" id="UP001231189">
    <property type="component" value="Unassembled WGS sequence"/>
</dbReference>
<evidence type="ECO:0000256" key="3">
    <source>
        <dbReference type="ARBA" id="ARBA00023163"/>
    </source>
</evidence>
<protein>
    <recommendedName>
        <fullName evidence="5">NAC domain-containing protein</fullName>
    </recommendedName>
</protein>
<reference evidence="6" key="1">
    <citation type="submission" date="2023-07" db="EMBL/GenBank/DDBJ databases">
        <title>A chromosome-level genome assembly of Lolium multiflorum.</title>
        <authorList>
            <person name="Chen Y."/>
            <person name="Copetti D."/>
            <person name="Kolliker R."/>
            <person name="Studer B."/>
        </authorList>
    </citation>
    <scope>NUCLEOTIDE SEQUENCE</scope>
    <source>
        <strain evidence="6">02402/16</strain>
        <tissue evidence="6">Leaf</tissue>
    </source>
</reference>
<dbReference type="AlphaFoldDB" id="A0AAD8RBB7"/>
<dbReference type="GO" id="GO:0003677">
    <property type="term" value="F:DNA binding"/>
    <property type="evidence" value="ECO:0007669"/>
    <property type="project" value="UniProtKB-KW"/>
</dbReference>
<dbReference type="EMBL" id="JAUUTY010000006">
    <property type="protein sequence ID" value="KAK1616809.1"/>
    <property type="molecule type" value="Genomic_DNA"/>
</dbReference>
<dbReference type="Pfam" id="PF02365">
    <property type="entry name" value="NAM"/>
    <property type="match status" value="1"/>
</dbReference>
<keyword evidence="7" id="KW-1185">Reference proteome</keyword>
<keyword evidence="1" id="KW-0805">Transcription regulation</keyword>
<organism evidence="6 7">
    <name type="scientific">Lolium multiflorum</name>
    <name type="common">Italian ryegrass</name>
    <name type="synonym">Lolium perenne subsp. multiflorum</name>
    <dbReference type="NCBI Taxonomy" id="4521"/>
    <lineage>
        <taxon>Eukaryota</taxon>
        <taxon>Viridiplantae</taxon>
        <taxon>Streptophyta</taxon>
        <taxon>Embryophyta</taxon>
        <taxon>Tracheophyta</taxon>
        <taxon>Spermatophyta</taxon>
        <taxon>Magnoliopsida</taxon>
        <taxon>Liliopsida</taxon>
        <taxon>Poales</taxon>
        <taxon>Poaceae</taxon>
        <taxon>BOP clade</taxon>
        <taxon>Pooideae</taxon>
        <taxon>Poodae</taxon>
        <taxon>Poeae</taxon>
        <taxon>Poeae Chloroplast Group 2 (Poeae type)</taxon>
        <taxon>Loliodinae</taxon>
        <taxon>Loliinae</taxon>
        <taxon>Lolium</taxon>
    </lineage>
</organism>
<dbReference type="FunFam" id="2.170.150.80:FF:000003">
    <property type="entry name" value="NAC domain-containing protein"/>
    <property type="match status" value="1"/>
</dbReference>
<proteinExistence type="predicted"/>
<evidence type="ECO:0000256" key="2">
    <source>
        <dbReference type="ARBA" id="ARBA00023125"/>
    </source>
</evidence>
<keyword evidence="3" id="KW-0804">Transcription</keyword>